<dbReference type="AlphaFoldDB" id="A0A5B7I485"/>
<organism evidence="2 3">
    <name type="scientific">Portunus trituberculatus</name>
    <name type="common">Swimming crab</name>
    <name type="synonym">Neptunus trituberculatus</name>
    <dbReference type="NCBI Taxonomy" id="210409"/>
    <lineage>
        <taxon>Eukaryota</taxon>
        <taxon>Metazoa</taxon>
        <taxon>Ecdysozoa</taxon>
        <taxon>Arthropoda</taxon>
        <taxon>Crustacea</taxon>
        <taxon>Multicrustacea</taxon>
        <taxon>Malacostraca</taxon>
        <taxon>Eumalacostraca</taxon>
        <taxon>Eucarida</taxon>
        <taxon>Decapoda</taxon>
        <taxon>Pleocyemata</taxon>
        <taxon>Brachyura</taxon>
        <taxon>Eubrachyura</taxon>
        <taxon>Portunoidea</taxon>
        <taxon>Portunidae</taxon>
        <taxon>Portuninae</taxon>
        <taxon>Portunus</taxon>
    </lineage>
</organism>
<comment type="caution">
    <text evidence="2">The sequence shown here is derived from an EMBL/GenBank/DDBJ whole genome shotgun (WGS) entry which is preliminary data.</text>
</comment>
<evidence type="ECO:0000313" key="3">
    <source>
        <dbReference type="Proteomes" id="UP000324222"/>
    </source>
</evidence>
<evidence type="ECO:0000313" key="2">
    <source>
        <dbReference type="EMBL" id="MPC78572.1"/>
    </source>
</evidence>
<dbReference type="EMBL" id="VSRR010048770">
    <property type="protein sequence ID" value="MPC78572.1"/>
    <property type="molecule type" value="Genomic_DNA"/>
</dbReference>
<protein>
    <submittedName>
        <fullName evidence="2">Uncharacterized protein</fullName>
    </submittedName>
</protein>
<feature type="compositionally biased region" description="Gly residues" evidence="1">
    <location>
        <begin position="272"/>
        <end position="283"/>
    </location>
</feature>
<gene>
    <name evidence="2" type="ORF">E2C01_073061</name>
</gene>
<feature type="region of interest" description="Disordered" evidence="1">
    <location>
        <begin position="263"/>
        <end position="301"/>
    </location>
</feature>
<proteinExistence type="predicted"/>
<keyword evidence="3" id="KW-1185">Reference proteome</keyword>
<reference evidence="2 3" key="1">
    <citation type="submission" date="2019-05" db="EMBL/GenBank/DDBJ databases">
        <title>Another draft genome of Portunus trituberculatus and its Hox gene families provides insights of decapod evolution.</title>
        <authorList>
            <person name="Jeong J.-H."/>
            <person name="Song I."/>
            <person name="Kim S."/>
            <person name="Choi T."/>
            <person name="Kim D."/>
            <person name="Ryu S."/>
            <person name="Kim W."/>
        </authorList>
    </citation>
    <scope>NUCLEOTIDE SEQUENCE [LARGE SCALE GENOMIC DNA]</scope>
    <source>
        <tissue evidence="2">Muscle</tissue>
    </source>
</reference>
<name>A0A5B7I485_PORTR</name>
<dbReference type="Proteomes" id="UP000324222">
    <property type="component" value="Unassembled WGS sequence"/>
</dbReference>
<accession>A0A5B7I485</accession>
<evidence type="ECO:0000256" key="1">
    <source>
        <dbReference type="SAM" id="MobiDB-lite"/>
    </source>
</evidence>
<sequence length="301" mass="32965">METRLGTEEVNTHTPASFTSFFFSVNTHEISHLLTNVQNHITYSGIRGHSPPGNLTGVMETALLPPYLPTTPITPSRTPSLPPHYLLTTYIPPRPVPARPAHHATPHGHLHHCIIPHRIELPLYRVSGVLLCAVIMLYRRHCHYYRVTSSPLHNYHHHHHHILHHYTKHTADDLLGNWGNWGGLSTLLILPSPLSSLTFPYPPSPLPHHLPPSLHQFMSTRIPPAHHSVLYTVPIPSHPFPSLPRSAPPPHIAPGFTIVSSGQKKGRRVVPVGGGGGGGGGGERGVEGQTRSVEGQGKGKS</sequence>